<dbReference type="Proteomes" id="UP000176850">
    <property type="component" value="Unassembled WGS sequence"/>
</dbReference>
<organism evidence="1 2">
    <name type="scientific">Candidatus Roizmanbacteria bacterium RIFCSPHIGHO2_01_FULL_39_24</name>
    <dbReference type="NCBI Taxonomy" id="1802032"/>
    <lineage>
        <taxon>Bacteria</taxon>
        <taxon>Candidatus Roizmaniibacteriota</taxon>
    </lineage>
</organism>
<reference evidence="1 2" key="1">
    <citation type="journal article" date="2016" name="Nat. Commun.">
        <title>Thousands of microbial genomes shed light on interconnected biogeochemical processes in an aquifer system.</title>
        <authorList>
            <person name="Anantharaman K."/>
            <person name="Brown C.T."/>
            <person name="Hug L.A."/>
            <person name="Sharon I."/>
            <person name="Castelle C.J."/>
            <person name="Probst A.J."/>
            <person name="Thomas B.C."/>
            <person name="Singh A."/>
            <person name="Wilkins M.J."/>
            <person name="Karaoz U."/>
            <person name="Brodie E.L."/>
            <person name="Williams K.H."/>
            <person name="Hubbard S.S."/>
            <person name="Banfield J.F."/>
        </authorList>
    </citation>
    <scope>NUCLEOTIDE SEQUENCE [LARGE SCALE GENOMIC DNA]</scope>
</reference>
<name>A0A1F7GJ28_9BACT</name>
<dbReference type="AlphaFoldDB" id="A0A1F7GJ28"/>
<protein>
    <submittedName>
        <fullName evidence="1">Uncharacterized protein</fullName>
    </submittedName>
</protein>
<proteinExistence type="predicted"/>
<accession>A0A1F7GJ28</accession>
<dbReference type="EMBL" id="MFZH01000022">
    <property type="protein sequence ID" value="OGK18911.1"/>
    <property type="molecule type" value="Genomic_DNA"/>
</dbReference>
<sequence length="67" mass="8412">MYNWSTDTTAFKKYPEKYAIWRLEQLINYGLDGKKLDRRLVIKYWDKLRIDMKYRAYLQFLLWPKQS</sequence>
<comment type="caution">
    <text evidence="1">The sequence shown here is derived from an EMBL/GenBank/DDBJ whole genome shotgun (WGS) entry which is preliminary data.</text>
</comment>
<gene>
    <name evidence="1" type="ORF">A2799_00755</name>
</gene>
<evidence type="ECO:0000313" key="1">
    <source>
        <dbReference type="EMBL" id="OGK18911.1"/>
    </source>
</evidence>
<evidence type="ECO:0000313" key="2">
    <source>
        <dbReference type="Proteomes" id="UP000176850"/>
    </source>
</evidence>